<gene>
    <name evidence="1" type="ORF">HOLleu_06180</name>
</gene>
<name>A0A9Q1CM17_HOLLE</name>
<organism evidence="1 2">
    <name type="scientific">Holothuria leucospilota</name>
    <name type="common">Black long sea cucumber</name>
    <name type="synonym">Mertensiothuria leucospilota</name>
    <dbReference type="NCBI Taxonomy" id="206669"/>
    <lineage>
        <taxon>Eukaryota</taxon>
        <taxon>Metazoa</taxon>
        <taxon>Echinodermata</taxon>
        <taxon>Eleutherozoa</taxon>
        <taxon>Echinozoa</taxon>
        <taxon>Holothuroidea</taxon>
        <taxon>Aspidochirotacea</taxon>
        <taxon>Aspidochirotida</taxon>
        <taxon>Holothuriidae</taxon>
        <taxon>Holothuria</taxon>
    </lineage>
</organism>
<sequence length="98" mass="11144">MLINVSFSSRVFPVSLKKAIISPIIKKHTLGKNTLTNYRPVSNIKVLANIIEMAAADRLTDNLNRNNLTENHHSAYLQVFPLCRNSCFTSKKRFHTCN</sequence>
<evidence type="ECO:0000313" key="2">
    <source>
        <dbReference type="Proteomes" id="UP001152320"/>
    </source>
</evidence>
<keyword evidence="2" id="KW-1185">Reference proteome</keyword>
<reference evidence="1" key="1">
    <citation type="submission" date="2021-10" db="EMBL/GenBank/DDBJ databases">
        <title>Tropical sea cucumber genome reveals ecological adaptation and Cuvierian tubules defense mechanism.</title>
        <authorList>
            <person name="Chen T."/>
        </authorList>
    </citation>
    <scope>NUCLEOTIDE SEQUENCE</scope>
    <source>
        <strain evidence="1">Nanhai2018</strain>
        <tissue evidence="1">Muscle</tissue>
    </source>
</reference>
<dbReference type="AlphaFoldDB" id="A0A9Q1CM17"/>
<dbReference type="EMBL" id="JAIZAY010000002">
    <property type="protein sequence ID" value="KAJ8047228.1"/>
    <property type="molecule type" value="Genomic_DNA"/>
</dbReference>
<protein>
    <submittedName>
        <fullName evidence="1">Uncharacterized protein</fullName>
    </submittedName>
</protein>
<dbReference type="Proteomes" id="UP001152320">
    <property type="component" value="Chromosome 2"/>
</dbReference>
<evidence type="ECO:0000313" key="1">
    <source>
        <dbReference type="EMBL" id="KAJ8047228.1"/>
    </source>
</evidence>
<accession>A0A9Q1CM17</accession>
<comment type="caution">
    <text evidence="1">The sequence shown here is derived from an EMBL/GenBank/DDBJ whole genome shotgun (WGS) entry which is preliminary data.</text>
</comment>
<proteinExistence type="predicted"/>